<reference evidence="2 3" key="1">
    <citation type="submission" date="2024-09" db="EMBL/GenBank/DDBJ databases">
        <authorList>
            <person name="Sun Q."/>
            <person name="Mori K."/>
        </authorList>
    </citation>
    <scope>NUCLEOTIDE SEQUENCE [LARGE SCALE GENOMIC DNA]</scope>
    <source>
        <strain evidence="2 3">TBRC 1432</strain>
    </source>
</reference>
<dbReference type="PANTHER" id="PTHR10091:SF0">
    <property type="entry name" value="GALACTOSE MUTAROTASE"/>
    <property type="match status" value="1"/>
</dbReference>
<protein>
    <submittedName>
        <fullName evidence="2">Aldose 1-epimerase family protein</fullName>
    </submittedName>
</protein>
<dbReference type="EMBL" id="JBHLUD010000004">
    <property type="protein sequence ID" value="MFC0542763.1"/>
    <property type="molecule type" value="Genomic_DNA"/>
</dbReference>
<dbReference type="InterPro" id="IPR008183">
    <property type="entry name" value="Aldose_1/G6P_1-epimerase"/>
</dbReference>
<proteinExistence type="predicted"/>
<dbReference type="InterPro" id="IPR011013">
    <property type="entry name" value="Gal_mutarotase_sf_dom"/>
</dbReference>
<feature type="signal peptide" evidence="1">
    <location>
        <begin position="1"/>
        <end position="27"/>
    </location>
</feature>
<dbReference type="PANTHER" id="PTHR10091">
    <property type="entry name" value="ALDOSE-1-EPIMERASE"/>
    <property type="match status" value="1"/>
</dbReference>
<keyword evidence="3" id="KW-1185">Reference proteome</keyword>
<dbReference type="Proteomes" id="UP001589810">
    <property type="component" value="Unassembled WGS sequence"/>
</dbReference>
<dbReference type="PROSITE" id="PS51318">
    <property type="entry name" value="TAT"/>
    <property type="match status" value="1"/>
</dbReference>
<name>A0ABV6MR54_9PSEU</name>
<dbReference type="InterPro" id="IPR037480">
    <property type="entry name" value="YihR-like"/>
</dbReference>
<feature type="chain" id="PRO_5045926382" evidence="1">
    <location>
        <begin position="28"/>
        <end position="334"/>
    </location>
</feature>
<evidence type="ECO:0000313" key="3">
    <source>
        <dbReference type="Proteomes" id="UP001589810"/>
    </source>
</evidence>
<organism evidence="2 3">
    <name type="scientific">Kutzneria chonburiensis</name>
    <dbReference type="NCBI Taxonomy" id="1483604"/>
    <lineage>
        <taxon>Bacteria</taxon>
        <taxon>Bacillati</taxon>
        <taxon>Actinomycetota</taxon>
        <taxon>Actinomycetes</taxon>
        <taxon>Pseudonocardiales</taxon>
        <taxon>Pseudonocardiaceae</taxon>
        <taxon>Kutzneria</taxon>
    </lineage>
</organism>
<gene>
    <name evidence="2" type="ORF">ACFFH7_14795</name>
</gene>
<dbReference type="RefSeq" id="WP_273941179.1">
    <property type="nucleotide sequence ID" value="NZ_CP097263.1"/>
</dbReference>
<evidence type="ECO:0000313" key="2">
    <source>
        <dbReference type="EMBL" id="MFC0542763.1"/>
    </source>
</evidence>
<comment type="caution">
    <text evidence="2">The sequence shown here is derived from an EMBL/GenBank/DDBJ whole genome shotgun (WGS) entry which is preliminary data.</text>
</comment>
<sequence>MFSRRTALATVAGTSAALAFGGSPAVATTETEPLLPTGRQYRVASGKQSLVVAEVGAELRSWIVDGRPVLANHADDSLGDSHMGKILLPWVDRIAGGNYTFQGTAQETPISEHWSNCALHGLALFLPWTPIRQDRDRLVLGCTLYPQYGYPFMLRFQTEYLLDRNGLRVGLTATNIGKQPAPFGSGYHPYFAVPPSVDQAKLTVNASTYLINNDNGIPTGKAPVAGTAVDFRSPKPIGPAQVDVAFTDLVRTTADSTLAEIEAPDGHKVQLWADENHKFLAVYSDDYPDPGRPARQAIAVEPLTSAANAFNSGDGLIVLAPGQTYRSVWGLRTV</sequence>
<dbReference type="InterPro" id="IPR006311">
    <property type="entry name" value="TAT_signal"/>
</dbReference>
<dbReference type="Gene3D" id="2.70.98.10">
    <property type="match status" value="1"/>
</dbReference>
<evidence type="ECO:0000256" key="1">
    <source>
        <dbReference type="SAM" id="SignalP"/>
    </source>
</evidence>
<dbReference type="Pfam" id="PF01263">
    <property type="entry name" value="Aldose_epim"/>
    <property type="match status" value="1"/>
</dbReference>
<keyword evidence="1" id="KW-0732">Signal</keyword>
<accession>A0ABV6MR54</accession>
<dbReference type="InterPro" id="IPR014718">
    <property type="entry name" value="GH-type_carb-bd"/>
</dbReference>
<dbReference type="CDD" id="cd09022">
    <property type="entry name" value="Aldose_epim_Ec_YihR"/>
    <property type="match status" value="1"/>
</dbReference>
<dbReference type="SUPFAM" id="SSF74650">
    <property type="entry name" value="Galactose mutarotase-like"/>
    <property type="match status" value="1"/>
</dbReference>